<dbReference type="InterPro" id="IPR011991">
    <property type="entry name" value="ArsR-like_HTH"/>
</dbReference>
<feature type="domain" description="HTH asnC-type" evidence="4">
    <location>
        <begin position="3"/>
        <end position="64"/>
    </location>
</feature>
<dbReference type="EMBL" id="JXMU01000049">
    <property type="protein sequence ID" value="KPA99857.1"/>
    <property type="molecule type" value="Genomic_DNA"/>
</dbReference>
<dbReference type="PROSITE" id="PS50956">
    <property type="entry name" value="HTH_ASNC_2"/>
    <property type="match status" value="1"/>
</dbReference>
<dbReference type="GO" id="GO:0006355">
    <property type="term" value="P:regulation of DNA-templated transcription"/>
    <property type="evidence" value="ECO:0007669"/>
    <property type="project" value="UniProtKB-ARBA"/>
</dbReference>
<dbReference type="Gene3D" id="1.10.10.10">
    <property type="entry name" value="Winged helix-like DNA-binding domain superfamily/Winged helix DNA-binding domain"/>
    <property type="match status" value="1"/>
</dbReference>
<evidence type="ECO:0000256" key="3">
    <source>
        <dbReference type="ARBA" id="ARBA00023163"/>
    </source>
</evidence>
<sequence length="154" mass="17333">MMLDNFERLILKFLQQNGRASTQELSDAVGLSPSPCWRRMKKLEDEGYITRYAAIVDGKKLGLHALAYVHVSLMDHSETSIDLFHSFIETAEEVIECASITGEFDFVLKVAATDPEDLERFIMKRINRLGVVRTTTTNFILRQSKVAGALPVAL</sequence>
<dbReference type="PANTHER" id="PTHR30154">
    <property type="entry name" value="LEUCINE-RESPONSIVE REGULATORY PROTEIN"/>
    <property type="match status" value="1"/>
</dbReference>
<dbReference type="SMART" id="SM00344">
    <property type="entry name" value="HTH_ASNC"/>
    <property type="match status" value="1"/>
</dbReference>
<evidence type="ECO:0000259" key="4">
    <source>
        <dbReference type="PROSITE" id="PS50956"/>
    </source>
</evidence>
<dbReference type="SUPFAM" id="SSF54909">
    <property type="entry name" value="Dimeric alpha+beta barrel"/>
    <property type="match status" value="1"/>
</dbReference>
<dbReference type="Pfam" id="PF01037">
    <property type="entry name" value="AsnC_trans_reg"/>
    <property type="match status" value="1"/>
</dbReference>
<dbReference type="AlphaFoldDB" id="A0A0N0VLA1"/>
<dbReference type="STRING" id="1514904.SU32_16940"/>
<accession>A0A0N0VLA1</accession>
<evidence type="ECO:0000313" key="5">
    <source>
        <dbReference type="EMBL" id="KPA99857.1"/>
    </source>
</evidence>
<keyword evidence="2" id="KW-0238">DNA-binding</keyword>
<dbReference type="InterPro" id="IPR000485">
    <property type="entry name" value="AsnC-type_HTH_dom"/>
</dbReference>
<dbReference type="InterPro" id="IPR019888">
    <property type="entry name" value="Tscrpt_reg_AsnC-like"/>
</dbReference>
<dbReference type="PANTHER" id="PTHR30154:SF34">
    <property type="entry name" value="TRANSCRIPTIONAL REGULATOR AZLB"/>
    <property type="match status" value="1"/>
</dbReference>
<dbReference type="Gene3D" id="3.30.70.920">
    <property type="match status" value="1"/>
</dbReference>
<dbReference type="Proteomes" id="UP000038011">
    <property type="component" value="Unassembled WGS sequence"/>
</dbReference>
<comment type="caution">
    <text evidence="5">The sequence shown here is derived from an EMBL/GenBank/DDBJ whole genome shotgun (WGS) entry which is preliminary data.</text>
</comment>
<dbReference type="InterPro" id="IPR036390">
    <property type="entry name" value="WH_DNA-bd_sf"/>
</dbReference>
<dbReference type="GO" id="GO:0043200">
    <property type="term" value="P:response to amino acid"/>
    <property type="evidence" value="ECO:0007669"/>
    <property type="project" value="TreeGrafter"/>
</dbReference>
<dbReference type="GO" id="GO:0043565">
    <property type="term" value="F:sequence-specific DNA binding"/>
    <property type="evidence" value="ECO:0007669"/>
    <property type="project" value="InterPro"/>
</dbReference>
<keyword evidence="1" id="KW-0805">Transcription regulation</keyword>
<dbReference type="InterPro" id="IPR019887">
    <property type="entry name" value="Tscrpt_reg_AsnC/Lrp_C"/>
</dbReference>
<name>A0A0N0VLA1_9HYPH</name>
<dbReference type="InterPro" id="IPR011008">
    <property type="entry name" value="Dimeric_a/b-barrel"/>
</dbReference>
<dbReference type="SUPFAM" id="SSF46785">
    <property type="entry name" value="Winged helix' DNA-binding domain"/>
    <property type="match status" value="1"/>
</dbReference>
<dbReference type="GO" id="GO:0005829">
    <property type="term" value="C:cytosol"/>
    <property type="evidence" value="ECO:0007669"/>
    <property type="project" value="TreeGrafter"/>
</dbReference>
<dbReference type="CDD" id="cd00090">
    <property type="entry name" value="HTH_ARSR"/>
    <property type="match status" value="1"/>
</dbReference>
<evidence type="ECO:0000256" key="1">
    <source>
        <dbReference type="ARBA" id="ARBA00023015"/>
    </source>
</evidence>
<organism evidence="5 6">
    <name type="scientific">Ahrensia marina</name>
    <dbReference type="NCBI Taxonomy" id="1514904"/>
    <lineage>
        <taxon>Bacteria</taxon>
        <taxon>Pseudomonadati</taxon>
        <taxon>Pseudomonadota</taxon>
        <taxon>Alphaproteobacteria</taxon>
        <taxon>Hyphomicrobiales</taxon>
        <taxon>Ahrensiaceae</taxon>
        <taxon>Ahrensia</taxon>
    </lineage>
</organism>
<gene>
    <name evidence="5" type="ORF">SU32_16940</name>
</gene>
<dbReference type="InterPro" id="IPR036388">
    <property type="entry name" value="WH-like_DNA-bd_sf"/>
</dbReference>
<keyword evidence="6" id="KW-1185">Reference proteome</keyword>
<keyword evidence="3" id="KW-0804">Transcription</keyword>
<protein>
    <submittedName>
        <fullName evidence="5">AsnC family transcriptional regulator</fullName>
    </submittedName>
</protein>
<proteinExistence type="predicted"/>
<evidence type="ECO:0000256" key="2">
    <source>
        <dbReference type="ARBA" id="ARBA00023125"/>
    </source>
</evidence>
<dbReference type="PRINTS" id="PR00033">
    <property type="entry name" value="HTHASNC"/>
</dbReference>
<evidence type="ECO:0000313" key="6">
    <source>
        <dbReference type="Proteomes" id="UP000038011"/>
    </source>
</evidence>
<reference evidence="5 6" key="1">
    <citation type="submission" date="2015-01" db="EMBL/GenBank/DDBJ databases">
        <title>Ahrensia donghaiensis sp. nov., a novel dimethylsulphoniopropionate-cleavage bacterium isolated from seawater and emended descriptions of the genus Ahrensia and Ahrensia kielensis.</title>
        <authorList>
            <person name="Liu J."/>
        </authorList>
    </citation>
    <scope>NUCLEOTIDE SEQUENCE [LARGE SCALE GENOMIC DNA]</scope>
    <source>
        <strain evidence="5 6">LZD062</strain>
    </source>
</reference>
<dbReference type="Pfam" id="PF13412">
    <property type="entry name" value="HTH_24"/>
    <property type="match status" value="1"/>
</dbReference>
<dbReference type="PATRIC" id="fig|1514904.3.peg.3061"/>